<evidence type="ECO:0000313" key="2">
    <source>
        <dbReference type="EMBL" id="KAA8622150.1"/>
    </source>
</evidence>
<gene>
    <name evidence="2" type="ORF">SMACR_09830</name>
</gene>
<feature type="region of interest" description="Disordered" evidence="1">
    <location>
        <begin position="278"/>
        <end position="307"/>
    </location>
</feature>
<dbReference type="VEuPathDB" id="FungiDB:SMAC_09830"/>
<name>A0A8S8ZFU7_SORMA</name>
<evidence type="ECO:0000313" key="3">
    <source>
        <dbReference type="Proteomes" id="UP000433876"/>
    </source>
</evidence>
<organism evidence="2 3">
    <name type="scientific">Sordaria macrospora</name>
    <dbReference type="NCBI Taxonomy" id="5147"/>
    <lineage>
        <taxon>Eukaryota</taxon>
        <taxon>Fungi</taxon>
        <taxon>Dikarya</taxon>
        <taxon>Ascomycota</taxon>
        <taxon>Pezizomycotina</taxon>
        <taxon>Sordariomycetes</taxon>
        <taxon>Sordariomycetidae</taxon>
        <taxon>Sordariales</taxon>
        <taxon>Sordariaceae</taxon>
        <taxon>Sordaria</taxon>
    </lineage>
</organism>
<comment type="caution">
    <text evidence="2">The sequence shown here is derived from an EMBL/GenBank/DDBJ whole genome shotgun (WGS) entry which is preliminary data.</text>
</comment>
<dbReference type="AlphaFoldDB" id="A0A8S8ZFU7"/>
<dbReference type="InterPro" id="IPR012334">
    <property type="entry name" value="Pectin_lyas_fold"/>
</dbReference>
<accession>A0A8S8ZFU7</accession>
<evidence type="ECO:0000256" key="1">
    <source>
        <dbReference type="SAM" id="MobiDB-lite"/>
    </source>
</evidence>
<sequence length="523" mass="58027">MWLWGADHMLDDPDLVSGNNPMVQTSIYVARGFLIESTKPTWLYGTASEHAVFYQYNFHRAANIYAGMLQTESPYFQPTPPPPAPFAAVWFSTYAQTCIDKQLCQKALMLLQNNLANVRFQNLVTIGAKYMAVMDGKGIPAIDNLNVDTHPSWSQISILDVGSNGKTNFNEAIWINPAIWEMDQPKFTCSPPCNIQLPPWKGATSTVNYPLITVSQGTWTSTITQAPLTVTEWVFQPVTITQGGAAKNKRADAAVTIWPVPATTPVWPAVVYTGNDGRATTTSPTDAFPKPPASIDPNAPAPPSGSWPKQPVRAYFGYPENPLVDECSFLDFNNPWCYTQPWFGNMTRPGVPDSGDYFNENSAELRTTCPPDSSTTTSTTVQPKPTQTVKEPVPEPSPYEQGDARTNTLKCYNGGEDTERVRMVDAMNRFCDLVEHSDLGPGFFRSEKWDYPYNRGVGFVSIHVALEIKANSKCGFKYDKNLCLHYLSVPTDSCDCHGVNGKHGGIVKNNCYKWTIDPNRHFS</sequence>
<feature type="region of interest" description="Disordered" evidence="1">
    <location>
        <begin position="354"/>
        <end position="408"/>
    </location>
</feature>
<feature type="compositionally biased region" description="Low complexity" evidence="1">
    <location>
        <begin position="367"/>
        <end position="390"/>
    </location>
</feature>
<dbReference type="Gene3D" id="2.160.20.10">
    <property type="entry name" value="Single-stranded right-handed beta-helix, Pectin lyase-like"/>
    <property type="match status" value="2"/>
</dbReference>
<feature type="compositionally biased region" description="Pro residues" evidence="1">
    <location>
        <begin position="289"/>
        <end position="305"/>
    </location>
</feature>
<proteinExistence type="predicted"/>
<dbReference type="EMBL" id="NMPR01000307">
    <property type="protein sequence ID" value="KAA8622150.1"/>
    <property type="molecule type" value="Genomic_DNA"/>
</dbReference>
<dbReference type="Proteomes" id="UP000433876">
    <property type="component" value="Unassembled WGS sequence"/>
</dbReference>
<reference evidence="2 3" key="1">
    <citation type="submission" date="2017-07" db="EMBL/GenBank/DDBJ databases">
        <title>Genome sequence of the Sordaria macrospora wild type strain R19027.</title>
        <authorList>
            <person name="Nowrousian M."/>
            <person name="Teichert I."/>
            <person name="Kueck U."/>
        </authorList>
    </citation>
    <scope>NUCLEOTIDE SEQUENCE [LARGE SCALE GENOMIC DNA]</scope>
    <source>
        <strain evidence="2 3">R19027</strain>
        <tissue evidence="2">Mycelium</tissue>
    </source>
</reference>
<protein>
    <submittedName>
        <fullName evidence="2">Uncharacterized protein</fullName>
    </submittedName>
</protein>